<feature type="region of interest" description="Disordered" evidence="1">
    <location>
        <begin position="77"/>
        <end position="108"/>
    </location>
</feature>
<dbReference type="EMBL" id="JAGTTL010000018">
    <property type="protein sequence ID" value="KAK6309383.1"/>
    <property type="molecule type" value="Genomic_DNA"/>
</dbReference>
<name>A0AAN8LF70_9TELE</name>
<evidence type="ECO:0000256" key="1">
    <source>
        <dbReference type="SAM" id="MobiDB-lite"/>
    </source>
</evidence>
<dbReference type="Proteomes" id="UP001356427">
    <property type="component" value="Unassembled WGS sequence"/>
</dbReference>
<keyword evidence="3" id="KW-1185">Reference proteome</keyword>
<comment type="caution">
    <text evidence="2">The sequence shown here is derived from an EMBL/GenBank/DDBJ whole genome shotgun (WGS) entry which is preliminary data.</text>
</comment>
<reference evidence="2 3" key="1">
    <citation type="submission" date="2021-04" db="EMBL/GenBank/DDBJ databases">
        <authorList>
            <person name="De Guttry C."/>
            <person name="Zahm M."/>
            <person name="Klopp C."/>
            <person name="Cabau C."/>
            <person name="Louis A."/>
            <person name="Berthelot C."/>
            <person name="Parey E."/>
            <person name="Roest Crollius H."/>
            <person name="Montfort J."/>
            <person name="Robinson-Rechavi M."/>
            <person name="Bucao C."/>
            <person name="Bouchez O."/>
            <person name="Gislard M."/>
            <person name="Lluch J."/>
            <person name="Milhes M."/>
            <person name="Lampietro C."/>
            <person name="Lopez Roques C."/>
            <person name="Donnadieu C."/>
            <person name="Braasch I."/>
            <person name="Desvignes T."/>
            <person name="Postlethwait J."/>
            <person name="Bobe J."/>
            <person name="Wedekind C."/>
            <person name="Guiguen Y."/>
        </authorList>
    </citation>
    <scope>NUCLEOTIDE SEQUENCE [LARGE SCALE GENOMIC DNA]</scope>
    <source>
        <strain evidence="2">Cs_M1</strain>
        <tissue evidence="2">Blood</tissue>
    </source>
</reference>
<gene>
    <name evidence="2" type="ORF">J4Q44_G00208460</name>
</gene>
<protein>
    <submittedName>
        <fullName evidence="2">Uncharacterized protein</fullName>
    </submittedName>
</protein>
<organism evidence="2 3">
    <name type="scientific">Coregonus suidteri</name>
    <dbReference type="NCBI Taxonomy" id="861788"/>
    <lineage>
        <taxon>Eukaryota</taxon>
        <taxon>Metazoa</taxon>
        <taxon>Chordata</taxon>
        <taxon>Craniata</taxon>
        <taxon>Vertebrata</taxon>
        <taxon>Euteleostomi</taxon>
        <taxon>Actinopterygii</taxon>
        <taxon>Neopterygii</taxon>
        <taxon>Teleostei</taxon>
        <taxon>Protacanthopterygii</taxon>
        <taxon>Salmoniformes</taxon>
        <taxon>Salmonidae</taxon>
        <taxon>Coregoninae</taxon>
        <taxon>Coregonus</taxon>
    </lineage>
</organism>
<proteinExistence type="predicted"/>
<dbReference type="AlphaFoldDB" id="A0AAN8LF70"/>
<evidence type="ECO:0000313" key="3">
    <source>
        <dbReference type="Proteomes" id="UP001356427"/>
    </source>
</evidence>
<accession>A0AAN8LF70</accession>
<sequence>MISEAAFTSSGVGCCSLVSVYVNCPHPIPQVCCSLVALWFHREVEGLPTIMAARPVFSLTCCGAESEGGKSHLCMSGGHISVDDGSPPQAEPRQDGAALPPGEGLPVP</sequence>
<evidence type="ECO:0000313" key="2">
    <source>
        <dbReference type="EMBL" id="KAK6309383.1"/>
    </source>
</evidence>